<evidence type="ECO:0000256" key="5">
    <source>
        <dbReference type="ARBA" id="ARBA00022598"/>
    </source>
</evidence>
<comment type="subunit">
    <text evidence="3 14">Monomer.</text>
</comment>
<feature type="binding site" evidence="14">
    <location>
        <position position="576"/>
    </location>
    <ligand>
        <name>L-isoleucyl-5'-AMP</name>
        <dbReference type="ChEBI" id="CHEBI:178002"/>
    </ligand>
</feature>
<comment type="subcellular location">
    <subcellularLocation>
        <location evidence="1 14">Cytoplasm</location>
    </subcellularLocation>
</comment>
<keyword evidence="6 14" id="KW-0479">Metal-binding</keyword>
<dbReference type="Pfam" id="PF08264">
    <property type="entry name" value="Anticodon_1"/>
    <property type="match status" value="1"/>
</dbReference>
<dbReference type="Gene3D" id="3.40.50.620">
    <property type="entry name" value="HUPs"/>
    <property type="match status" value="2"/>
</dbReference>
<feature type="binding site" evidence="14">
    <location>
        <position position="942"/>
    </location>
    <ligand>
        <name>Zn(2+)</name>
        <dbReference type="ChEBI" id="CHEBI:29105"/>
    </ligand>
</feature>
<feature type="domain" description="Aminoacyl-tRNA synthetase class Ia" evidence="15">
    <location>
        <begin position="37"/>
        <end position="655"/>
    </location>
</feature>
<dbReference type="Gene3D" id="3.90.740.10">
    <property type="entry name" value="Valyl/Leucyl/Isoleucyl-tRNA synthetase, editing domain"/>
    <property type="match status" value="1"/>
</dbReference>
<comment type="caution">
    <text evidence="18">The sequence shown here is derived from an EMBL/GenBank/DDBJ whole genome shotgun (WGS) entry which is preliminary data.</text>
</comment>
<evidence type="ECO:0000256" key="3">
    <source>
        <dbReference type="ARBA" id="ARBA00011245"/>
    </source>
</evidence>
<evidence type="ECO:0000256" key="13">
    <source>
        <dbReference type="ARBA" id="ARBA00048359"/>
    </source>
</evidence>
<dbReference type="FunFam" id="3.40.50.620:FF:000048">
    <property type="entry name" value="Isoleucine--tRNA ligase"/>
    <property type="match status" value="1"/>
</dbReference>
<dbReference type="InterPro" id="IPR014729">
    <property type="entry name" value="Rossmann-like_a/b/a_fold"/>
</dbReference>
<evidence type="ECO:0000256" key="2">
    <source>
        <dbReference type="ARBA" id="ARBA00006887"/>
    </source>
</evidence>
<dbReference type="EMBL" id="VTPY01000003">
    <property type="protein sequence ID" value="KAA0013179.1"/>
    <property type="molecule type" value="Genomic_DNA"/>
</dbReference>
<sequence length="957" mass="107711">MTTADFLNMSDYKHTLNLPETDFPMRGNLPKREPGRVAQWQDMKLYQRLREERRGREPFVLHDGPPYANGSIHIGHAVNKILKDIIVKSKNLAGFDAPYVPGWDCHGLPIEHKVETTHGKHLEPEQARALCREYAASQIQTQLTDFVRLGVIGDWDNPYRSMDYANEAGEIRALADMVAAGYVFKGLKPVNWCFDCGSALAEAEVEYQDKTSDAIDVAFPAADEAKLAAAFGLEALPKPAAIVIWTTTPWTVPANQALNVHPEFTYALVDTGERLLVLADELVESCLERYELQGDVIATAKGQALDLIEFRHPFYDRLSPVYLADYVESEVGSTGIVHSAPAYGVDDFVTCRAHGMAFSEIKSPVQGNGVYADDLPFFGGQMIWKANPRIVDKLREVGALLAHKVITHSYMHCWRHKTPVIYRATAQWFVGMDIQDKDGRTLRERALEGIEATQFTPAWGQARLHAMIANRPDWCISRQRNWGVPIPFFLHKATGELHPRTVELMEEAAKRVEREGIDAWFRLDPAELLGDEAVDYDKVTDTLDVWFDSGTTHRHVLRGSHPHGHGSGPRADLYLEGSDQHRGWFHSSLLTGCAIDGHPPYRGLLTHGFTVDAQGRKMSKSMGNVVAPQEVMDKLGADILRLWVASTDYSGEMAVSDEILKRTADVYRRIRNTARFLLANLNGFDPARDSVAFGDMLALDQWVVDRAAQLQARIEKAFEEYRFLDVYQQVHTFCSRELGGFYLDVIKDRQYTTQADSLARRSCQTALYHVVEALARWVAPILSFTAEEIYEHIPGEHRDSVLLESYYEGLATLAADAKMGREFWERVLEVKQAVNKCLEDARNAKVIKGNLAAEVTLFVDDELHTTLARLGEELRFVMLTSEVRLARLSDSKQPEGQDAEATELDGLKVAVTASPHQKCERCWHHREDVGRHADHRDLCSRCISNLPEGPGEIRHYA</sequence>
<dbReference type="InterPro" id="IPR002300">
    <property type="entry name" value="aa-tRNA-synth_Ia"/>
</dbReference>
<reference evidence="18 19" key="1">
    <citation type="submission" date="2019-08" db="EMBL/GenBank/DDBJ databases">
        <title>Bioinformatics analysis of the strain L3 and L5.</title>
        <authorList>
            <person name="Li X."/>
        </authorList>
    </citation>
    <scope>NUCLEOTIDE SEQUENCE [LARGE SCALE GENOMIC DNA]</scope>
    <source>
        <strain evidence="18 19">L5</strain>
    </source>
</reference>
<evidence type="ECO:0000256" key="14">
    <source>
        <dbReference type="HAMAP-Rule" id="MF_02002"/>
    </source>
</evidence>
<evidence type="ECO:0000256" key="8">
    <source>
        <dbReference type="ARBA" id="ARBA00022833"/>
    </source>
</evidence>
<dbReference type="GO" id="GO:0002161">
    <property type="term" value="F:aminoacyl-tRNA deacylase activity"/>
    <property type="evidence" value="ECO:0007669"/>
    <property type="project" value="InterPro"/>
</dbReference>
<dbReference type="GO" id="GO:0005524">
    <property type="term" value="F:ATP binding"/>
    <property type="evidence" value="ECO:0007669"/>
    <property type="project" value="UniProtKB-UniRule"/>
</dbReference>
<protein>
    <recommendedName>
        <fullName evidence="14">Isoleucine--tRNA ligase</fullName>
        <ecNumber evidence="14">6.1.1.5</ecNumber>
    </recommendedName>
    <alternativeName>
        <fullName evidence="14">Isoleucyl-tRNA synthetase</fullName>
        <shortName evidence="14">IleRS</shortName>
    </alternativeName>
</protein>
<gene>
    <name evidence="14 18" type="primary">ileS</name>
    <name evidence="18" type="ORF">F0A17_09780</name>
</gene>
<dbReference type="GO" id="GO:0008270">
    <property type="term" value="F:zinc ion binding"/>
    <property type="evidence" value="ECO:0007669"/>
    <property type="project" value="UniProtKB-UniRule"/>
</dbReference>
<dbReference type="PRINTS" id="PR00984">
    <property type="entry name" value="TRNASYNTHILE"/>
</dbReference>
<evidence type="ECO:0000256" key="1">
    <source>
        <dbReference type="ARBA" id="ARBA00004496"/>
    </source>
</evidence>
<dbReference type="GO" id="GO:0006428">
    <property type="term" value="P:isoleucyl-tRNA aminoacylation"/>
    <property type="evidence" value="ECO:0007669"/>
    <property type="project" value="UniProtKB-UniRule"/>
</dbReference>
<dbReference type="GO" id="GO:0000049">
    <property type="term" value="F:tRNA binding"/>
    <property type="evidence" value="ECO:0007669"/>
    <property type="project" value="InterPro"/>
</dbReference>
<dbReference type="InterPro" id="IPR002301">
    <property type="entry name" value="Ile-tRNA-ligase"/>
</dbReference>
<comment type="domain">
    <text evidence="14">IleRS has two distinct active sites: one for aminoacylation and one for editing. The misactivated valine is translocated from the active site to the editing site, which sterically excludes the correctly activated isoleucine. The single editing site contains two valyl binding pockets, one specific for each substrate (Val-AMP or Val-tRNA(Ile)).</text>
</comment>
<accession>A0A7V7G2F5</accession>
<dbReference type="PANTHER" id="PTHR42765:SF1">
    <property type="entry name" value="ISOLEUCINE--TRNA LIGASE, MITOCHONDRIAL"/>
    <property type="match status" value="1"/>
</dbReference>
<dbReference type="SUPFAM" id="SSF47323">
    <property type="entry name" value="Anticodon-binding domain of a subclass of class I aminoacyl-tRNA synthetases"/>
    <property type="match status" value="1"/>
</dbReference>
<organism evidence="18 19">
    <name type="scientific">Billgrantia pellis</name>
    <dbReference type="NCBI Taxonomy" id="2606936"/>
    <lineage>
        <taxon>Bacteria</taxon>
        <taxon>Pseudomonadati</taxon>
        <taxon>Pseudomonadota</taxon>
        <taxon>Gammaproteobacteria</taxon>
        <taxon>Oceanospirillales</taxon>
        <taxon>Halomonadaceae</taxon>
        <taxon>Billgrantia</taxon>
    </lineage>
</organism>
<dbReference type="Pfam" id="PF06827">
    <property type="entry name" value="zf-FPG_IleRS"/>
    <property type="match status" value="1"/>
</dbReference>
<evidence type="ECO:0000256" key="9">
    <source>
        <dbReference type="ARBA" id="ARBA00022840"/>
    </source>
</evidence>
<dbReference type="SUPFAM" id="SSF52374">
    <property type="entry name" value="Nucleotidylyl transferase"/>
    <property type="match status" value="1"/>
</dbReference>
<comment type="catalytic activity">
    <reaction evidence="13 14">
        <text>tRNA(Ile) + L-isoleucine + ATP = L-isoleucyl-tRNA(Ile) + AMP + diphosphate</text>
        <dbReference type="Rhea" id="RHEA:11060"/>
        <dbReference type="Rhea" id="RHEA-COMP:9666"/>
        <dbReference type="Rhea" id="RHEA-COMP:9695"/>
        <dbReference type="ChEBI" id="CHEBI:30616"/>
        <dbReference type="ChEBI" id="CHEBI:33019"/>
        <dbReference type="ChEBI" id="CHEBI:58045"/>
        <dbReference type="ChEBI" id="CHEBI:78442"/>
        <dbReference type="ChEBI" id="CHEBI:78528"/>
        <dbReference type="ChEBI" id="CHEBI:456215"/>
        <dbReference type="EC" id="6.1.1.5"/>
    </reaction>
</comment>
<evidence type="ECO:0000256" key="12">
    <source>
        <dbReference type="ARBA" id="ARBA00025217"/>
    </source>
</evidence>
<evidence type="ECO:0000256" key="10">
    <source>
        <dbReference type="ARBA" id="ARBA00022917"/>
    </source>
</evidence>
<evidence type="ECO:0000259" key="17">
    <source>
        <dbReference type="Pfam" id="PF08264"/>
    </source>
</evidence>
<dbReference type="FunFam" id="3.40.50.620:FF:000042">
    <property type="entry name" value="Isoleucine--tRNA ligase"/>
    <property type="match status" value="1"/>
</dbReference>
<dbReference type="GO" id="GO:0005829">
    <property type="term" value="C:cytosol"/>
    <property type="evidence" value="ECO:0007669"/>
    <property type="project" value="TreeGrafter"/>
</dbReference>
<proteinExistence type="inferred from homology"/>
<dbReference type="InterPro" id="IPR033708">
    <property type="entry name" value="Anticodon_Ile_BEm"/>
</dbReference>
<keyword evidence="4 14" id="KW-0963">Cytoplasm</keyword>
<dbReference type="GO" id="GO:0004822">
    <property type="term" value="F:isoleucine-tRNA ligase activity"/>
    <property type="evidence" value="ECO:0007669"/>
    <property type="project" value="UniProtKB-UniRule"/>
</dbReference>
<dbReference type="InterPro" id="IPR009008">
    <property type="entry name" value="Val/Leu/Ile-tRNA-synth_edit"/>
</dbReference>
<dbReference type="Pfam" id="PF00133">
    <property type="entry name" value="tRNA-synt_1"/>
    <property type="match status" value="1"/>
</dbReference>
<evidence type="ECO:0000256" key="7">
    <source>
        <dbReference type="ARBA" id="ARBA00022741"/>
    </source>
</evidence>
<dbReference type="AlphaFoldDB" id="A0A7V7G2F5"/>
<comment type="similarity">
    <text evidence="2 14">Belongs to the class-I aminoacyl-tRNA synthetase family. IleS type 1 subfamily.</text>
</comment>
<feature type="binding site" evidence="14">
    <location>
        <position position="939"/>
    </location>
    <ligand>
        <name>Zn(2+)</name>
        <dbReference type="ChEBI" id="CHEBI:29105"/>
    </ligand>
</feature>
<dbReference type="EC" id="6.1.1.5" evidence="14"/>
<dbReference type="InterPro" id="IPR010663">
    <property type="entry name" value="Znf_FPG/IleRS"/>
</dbReference>
<feature type="short sequence motif" description="'KMSKS' region" evidence="14">
    <location>
        <begin position="617"/>
        <end position="621"/>
    </location>
</feature>
<keyword evidence="7 14" id="KW-0547">Nucleotide-binding</keyword>
<dbReference type="PROSITE" id="PS00178">
    <property type="entry name" value="AA_TRNA_LIGASE_I"/>
    <property type="match status" value="1"/>
</dbReference>
<keyword evidence="8 14" id="KW-0862">Zinc</keyword>
<dbReference type="InterPro" id="IPR023585">
    <property type="entry name" value="Ile-tRNA-ligase_type1"/>
</dbReference>
<dbReference type="InterPro" id="IPR009080">
    <property type="entry name" value="tRNAsynth_Ia_anticodon-bd"/>
</dbReference>
<evidence type="ECO:0000259" key="16">
    <source>
        <dbReference type="Pfam" id="PF06827"/>
    </source>
</evidence>
<feature type="domain" description="Zinc finger FPG/IleRS-type" evidence="16">
    <location>
        <begin position="917"/>
        <end position="945"/>
    </location>
</feature>
<dbReference type="FunFam" id="1.10.730.20:FF:000001">
    <property type="entry name" value="Isoleucine--tRNA ligase"/>
    <property type="match status" value="1"/>
</dbReference>
<evidence type="ECO:0000256" key="4">
    <source>
        <dbReference type="ARBA" id="ARBA00022490"/>
    </source>
</evidence>
<evidence type="ECO:0000256" key="6">
    <source>
        <dbReference type="ARBA" id="ARBA00022723"/>
    </source>
</evidence>
<feature type="binding site" evidence="14">
    <location>
        <position position="919"/>
    </location>
    <ligand>
        <name>Zn(2+)</name>
        <dbReference type="ChEBI" id="CHEBI:29105"/>
    </ligand>
</feature>
<dbReference type="NCBIfam" id="TIGR00392">
    <property type="entry name" value="ileS"/>
    <property type="match status" value="1"/>
</dbReference>
<dbReference type="CDD" id="cd07960">
    <property type="entry name" value="Anticodon_Ia_Ile_BEm"/>
    <property type="match status" value="1"/>
</dbReference>
<keyword evidence="10 14" id="KW-0648">Protein biosynthesis</keyword>
<evidence type="ECO:0000313" key="18">
    <source>
        <dbReference type="EMBL" id="KAA0013179.1"/>
    </source>
</evidence>
<comment type="function">
    <text evidence="12 14">Catalyzes the attachment of isoleucine to tRNA(Ile). As IleRS can inadvertently accommodate and process structurally similar amino acids such as valine, to avoid such errors it has two additional distinct tRNA(Ile)-dependent editing activities. One activity is designated as 'pretransfer' editing and involves the hydrolysis of activated Val-AMP. The other activity is designated 'posttransfer' editing and involves deacylation of mischarged Val-tRNA(Ile).</text>
</comment>
<keyword evidence="9 14" id="KW-0067">ATP-binding</keyword>
<dbReference type="HAMAP" id="MF_02002">
    <property type="entry name" value="Ile_tRNA_synth_type1"/>
    <property type="match status" value="1"/>
</dbReference>
<dbReference type="InterPro" id="IPR001412">
    <property type="entry name" value="aa-tRNA-synth_I_CS"/>
</dbReference>
<dbReference type="InterPro" id="IPR050081">
    <property type="entry name" value="Ile-tRNA_ligase"/>
</dbReference>
<evidence type="ECO:0000256" key="11">
    <source>
        <dbReference type="ARBA" id="ARBA00023146"/>
    </source>
</evidence>
<dbReference type="Gene3D" id="1.10.730.20">
    <property type="match status" value="1"/>
</dbReference>
<feature type="binding site" evidence="14">
    <location>
        <position position="620"/>
    </location>
    <ligand>
        <name>ATP</name>
        <dbReference type="ChEBI" id="CHEBI:30616"/>
    </ligand>
</feature>
<dbReference type="InterPro" id="IPR013155">
    <property type="entry name" value="M/V/L/I-tRNA-synth_anticd-bd"/>
</dbReference>
<feature type="binding site" evidence="14">
    <location>
        <position position="922"/>
    </location>
    <ligand>
        <name>Zn(2+)</name>
        <dbReference type="ChEBI" id="CHEBI:29105"/>
    </ligand>
</feature>
<evidence type="ECO:0000259" key="15">
    <source>
        <dbReference type="Pfam" id="PF00133"/>
    </source>
</evidence>
<dbReference type="SUPFAM" id="SSF50677">
    <property type="entry name" value="ValRS/IleRS/LeuRS editing domain"/>
    <property type="match status" value="1"/>
</dbReference>
<dbReference type="Proteomes" id="UP000486760">
    <property type="component" value="Unassembled WGS sequence"/>
</dbReference>
<evidence type="ECO:0000313" key="19">
    <source>
        <dbReference type="Proteomes" id="UP000486760"/>
    </source>
</evidence>
<feature type="domain" description="Methionyl/Valyl/Leucyl/Isoleucyl-tRNA synthetase anticodon-binding" evidence="17">
    <location>
        <begin position="700"/>
        <end position="856"/>
    </location>
</feature>
<keyword evidence="5 14" id="KW-0436">Ligase</keyword>
<feature type="short sequence motif" description="'HIGH' region" evidence="14">
    <location>
        <begin position="66"/>
        <end position="76"/>
    </location>
</feature>
<keyword evidence="11 14" id="KW-0030">Aminoacyl-tRNA synthetase</keyword>
<name>A0A7V7G2F5_9GAMM</name>
<keyword evidence="19" id="KW-1185">Reference proteome</keyword>
<comment type="cofactor">
    <cofactor evidence="14">
        <name>Zn(2+)</name>
        <dbReference type="ChEBI" id="CHEBI:29105"/>
    </cofactor>
    <text evidence="14">Binds 1 zinc ion per subunit.</text>
</comment>
<dbReference type="PANTHER" id="PTHR42765">
    <property type="entry name" value="SOLEUCYL-TRNA SYNTHETASE"/>
    <property type="match status" value="1"/>
</dbReference>